<reference evidence="1 2" key="1">
    <citation type="submission" date="2021-11" db="EMBL/GenBank/DDBJ databases">
        <authorList>
            <person name="Islam A."/>
            <person name="Islam S."/>
            <person name="Flora M.S."/>
            <person name="Rahman M."/>
            <person name="Ziaur R.M."/>
            <person name="Epstein J.H."/>
            <person name="Hassan M."/>
            <person name="Klassen M."/>
            <person name="Woodard K."/>
            <person name="Webb A."/>
            <person name="Webby R.J."/>
            <person name="El Zowalaty M.E."/>
        </authorList>
    </citation>
    <scope>NUCLEOTIDE SEQUENCE [LARGE SCALE GENOMIC DNA]</scope>
    <source>
        <strain evidence="1">Pbs1</strain>
    </source>
</reference>
<accession>A0ABN8CZU0</accession>
<dbReference type="Proteomes" id="UP001158986">
    <property type="component" value="Unassembled WGS sequence"/>
</dbReference>
<gene>
    <name evidence="1" type="ORF">PBS001_LOCUS4334</name>
</gene>
<organism evidence="1 2">
    <name type="scientific">Peronospora belbahrii</name>
    <dbReference type="NCBI Taxonomy" id="622444"/>
    <lineage>
        <taxon>Eukaryota</taxon>
        <taxon>Sar</taxon>
        <taxon>Stramenopiles</taxon>
        <taxon>Oomycota</taxon>
        <taxon>Peronosporomycetes</taxon>
        <taxon>Peronosporales</taxon>
        <taxon>Peronosporaceae</taxon>
        <taxon>Peronospora</taxon>
    </lineage>
</organism>
<evidence type="ECO:0000313" key="1">
    <source>
        <dbReference type="EMBL" id="CAH0517741.1"/>
    </source>
</evidence>
<name>A0ABN8CZU0_9STRA</name>
<evidence type="ECO:0000313" key="2">
    <source>
        <dbReference type="Proteomes" id="UP001158986"/>
    </source>
</evidence>
<dbReference type="EMBL" id="CAKLCB010000252">
    <property type="protein sequence ID" value="CAH0517741.1"/>
    <property type="molecule type" value="Genomic_DNA"/>
</dbReference>
<proteinExistence type="predicted"/>
<comment type="caution">
    <text evidence="1">The sequence shown here is derived from an EMBL/GenBank/DDBJ whole genome shotgun (WGS) entry which is preliminary data.</text>
</comment>
<keyword evidence="2" id="KW-1185">Reference proteome</keyword>
<protein>
    <submittedName>
        <fullName evidence="1">Uncharacterized protein</fullName>
    </submittedName>
</protein>
<sequence>MTWQLLLLYNPFHAKTNGLLDCRGLVFYRTHANTAIVTAHCKNYIVRREILQNEVCAMFNPYKHQLVIACCFTLPSSTASPSPMQASYADMMRLNTKVAPFQPTSFFVLIPVASWAKLSSLERRYDHVQFDQFRNILIEAQGRAADLWSESTSLIRVLDKLKNGFHTDKHRGSKH</sequence>